<keyword evidence="1" id="KW-1133">Transmembrane helix</keyword>
<keyword evidence="1" id="KW-0812">Transmembrane</keyword>
<organism evidence="2 3">
    <name type="scientific">Nocardioides zhouii</name>
    <dbReference type="NCBI Taxonomy" id="1168729"/>
    <lineage>
        <taxon>Bacteria</taxon>
        <taxon>Bacillati</taxon>
        <taxon>Actinomycetota</taxon>
        <taxon>Actinomycetes</taxon>
        <taxon>Propionibacteriales</taxon>
        <taxon>Nocardioidaceae</taxon>
        <taxon>Nocardioides</taxon>
    </lineage>
</organism>
<feature type="transmembrane region" description="Helical" evidence="1">
    <location>
        <begin position="21"/>
        <end position="44"/>
    </location>
</feature>
<accession>A0A4Q2T111</accession>
<reference evidence="2 3" key="1">
    <citation type="submission" date="2019-01" db="EMBL/GenBank/DDBJ databases">
        <title>Novel species of Nocardioides.</title>
        <authorList>
            <person name="Liu Q."/>
            <person name="X Y.-H."/>
        </authorList>
    </citation>
    <scope>NUCLEOTIDE SEQUENCE [LARGE SCALE GENOMIC DNA]</scope>
    <source>
        <strain evidence="2 3">HLT2-9</strain>
    </source>
</reference>
<name>A0A4Q2T111_9ACTN</name>
<evidence type="ECO:0000256" key="1">
    <source>
        <dbReference type="SAM" id="Phobius"/>
    </source>
</evidence>
<dbReference type="RefSeq" id="WP_129427207.1">
    <property type="nucleotide sequence ID" value="NZ_SDWV01000011.1"/>
</dbReference>
<protein>
    <submittedName>
        <fullName evidence="2">Uncharacterized protein</fullName>
    </submittedName>
</protein>
<comment type="caution">
    <text evidence="2">The sequence shown here is derived from an EMBL/GenBank/DDBJ whole genome shotgun (WGS) entry which is preliminary data.</text>
</comment>
<feature type="transmembrane region" description="Helical" evidence="1">
    <location>
        <begin position="64"/>
        <end position="82"/>
    </location>
</feature>
<dbReference type="AlphaFoldDB" id="A0A4Q2T111"/>
<proteinExistence type="predicted"/>
<evidence type="ECO:0000313" key="3">
    <source>
        <dbReference type="Proteomes" id="UP000291101"/>
    </source>
</evidence>
<dbReference type="OrthoDB" id="4838646at2"/>
<dbReference type="Proteomes" id="UP000291101">
    <property type="component" value="Unassembled WGS sequence"/>
</dbReference>
<gene>
    <name evidence="2" type="ORF">EUA94_12495</name>
</gene>
<keyword evidence="1" id="KW-0472">Membrane</keyword>
<dbReference type="EMBL" id="SDWV01000011">
    <property type="protein sequence ID" value="RYC10604.1"/>
    <property type="molecule type" value="Genomic_DNA"/>
</dbReference>
<sequence>MIAVVTVLSAFPLGYFLANRLAATTTYAIAYLWAFVFQGIYLMLDSLNGATSPAFEPSEFPLSYGLVSLAILVVGIGLVQLGHRLGSARRERALVGSRAAH</sequence>
<evidence type="ECO:0000313" key="2">
    <source>
        <dbReference type="EMBL" id="RYC10604.1"/>
    </source>
</evidence>
<keyword evidence="3" id="KW-1185">Reference proteome</keyword>